<comment type="caution">
    <text evidence="2">The sequence shown here is derived from an EMBL/GenBank/DDBJ whole genome shotgun (WGS) entry which is preliminary data.</text>
</comment>
<dbReference type="OrthoDB" id="5673755at2"/>
<proteinExistence type="predicted"/>
<sequence>MNQLAVTLVVLLLPGIIAAIVFDKITSHSKWDAFKFGLYSLVLGIICYSLEQIICWGADIVRMISKPLEWSILTIWNSALKTESSLSAIEVCVAVLLSLPVAFFASYLMNHKVFNKLAGRLGVSQKFGDENLFSYFMNGKDVAWVYIRDKESGLTYSGDVVSFAENGTCHEVVLADVRVYSYEESEFLYSVESLYLCRPFGSIVIEAIANEDLVDE</sequence>
<reference evidence="2 3" key="1">
    <citation type="submission" date="2016-08" db="EMBL/GenBank/DDBJ databases">
        <title>Whole genome sequence of Pseudomonas graminis strain UASWS1507, a potential biological control agent for agriculture.</title>
        <authorList>
            <person name="Crovadore J."/>
            <person name="Calmin G."/>
            <person name="Chablais R."/>
            <person name="Cochard B."/>
            <person name="Lefort F."/>
        </authorList>
    </citation>
    <scope>NUCLEOTIDE SEQUENCE [LARGE SCALE GENOMIC DNA]</scope>
    <source>
        <strain evidence="2 3">UASWS1507</strain>
    </source>
</reference>
<dbReference type="Proteomes" id="UP000095143">
    <property type="component" value="Unassembled WGS sequence"/>
</dbReference>
<keyword evidence="1" id="KW-0472">Membrane</keyword>
<protein>
    <submittedName>
        <fullName evidence="2">Uncharacterized protein</fullName>
    </submittedName>
</protein>
<feature type="transmembrane region" description="Helical" evidence="1">
    <location>
        <begin position="42"/>
        <end position="65"/>
    </location>
</feature>
<keyword evidence="1" id="KW-1133">Transmembrane helix</keyword>
<dbReference type="EMBL" id="MDEN01000065">
    <property type="protein sequence ID" value="OCX17290.1"/>
    <property type="molecule type" value="Genomic_DNA"/>
</dbReference>
<evidence type="ECO:0000256" key="1">
    <source>
        <dbReference type="SAM" id="Phobius"/>
    </source>
</evidence>
<evidence type="ECO:0000313" key="3">
    <source>
        <dbReference type="Proteomes" id="UP000095143"/>
    </source>
</evidence>
<dbReference type="AlphaFoldDB" id="A0A1C2DRA1"/>
<feature type="transmembrane region" description="Helical" evidence="1">
    <location>
        <begin position="86"/>
        <end position="109"/>
    </location>
</feature>
<accession>A0A1C2DRA1</accession>
<evidence type="ECO:0000313" key="2">
    <source>
        <dbReference type="EMBL" id="OCX17290.1"/>
    </source>
</evidence>
<keyword evidence="1" id="KW-0812">Transmembrane</keyword>
<organism evidence="2 3">
    <name type="scientific">Pseudomonas graminis</name>
    <dbReference type="NCBI Taxonomy" id="158627"/>
    <lineage>
        <taxon>Bacteria</taxon>
        <taxon>Pseudomonadati</taxon>
        <taxon>Pseudomonadota</taxon>
        <taxon>Gammaproteobacteria</taxon>
        <taxon>Pseudomonadales</taxon>
        <taxon>Pseudomonadaceae</taxon>
        <taxon>Pseudomonas</taxon>
    </lineage>
</organism>
<gene>
    <name evidence="2" type="ORF">BBI10_17370</name>
</gene>
<dbReference type="RefSeq" id="WP_065990477.1">
    <property type="nucleotide sequence ID" value="NZ_MDEN01000065.1"/>
</dbReference>
<name>A0A1C2DRA1_9PSED</name>